<keyword evidence="1" id="KW-0732">Signal</keyword>
<evidence type="ECO:0000256" key="1">
    <source>
        <dbReference type="SAM" id="SignalP"/>
    </source>
</evidence>
<proteinExistence type="predicted"/>
<feature type="signal peptide" evidence="1">
    <location>
        <begin position="1"/>
        <end position="21"/>
    </location>
</feature>
<protein>
    <submittedName>
        <fullName evidence="2">Uncharacterized protein</fullName>
    </submittedName>
</protein>
<feature type="chain" id="PRO_5015115295" evidence="1">
    <location>
        <begin position="22"/>
        <end position="141"/>
    </location>
</feature>
<gene>
    <name evidence="2" type="ORF">B0I18_107151</name>
</gene>
<dbReference type="EMBL" id="PYGD01000007">
    <property type="protein sequence ID" value="PSK90741.1"/>
    <property type="molecule type" value="Genomic_DNA"/>
</dbReference>
<evidence type="ECO:0000313" key="2">
    <source>
        <dbReference type="EMBL" id="PSK90741.1"/>
    </source>
</evidence>
<dbReference type="OrthoDB" id="9965149at2"/>
<accession>A0A2P8D0K1</accession>
<organism evidence="2 3">
    <name type="scientific">Taibaiella chishuiensis</name>
    <dbReference type="NCBI Taxonomy" id="1434707"/>
    <lineage>
        <taxon>Bacteria</taxon>
        <taxon>Pseudomonadati</taxon>
        <taxon>Bacteroidota</taxon>
        <taxon>Chitinophagia</taxon>
        <taxon>Chitinophagales</taxon>
        <taxon>Chitinophagaceae</taxon>
        <taxon>Taibaiella</taxon>
    </lineage>
</organism>
<keyword evidence="3" id="KW-1185">Reference proteome</keyword>
<reference evidence="2 3" key="1">
    <citation type="submission" date="2018-03" db="EMBL/GenBank/DDBJ databases">
        <title>Genomic Encyclopedia of Type Strains, Phase III (KMG-III): the genomes of soil and plant-associated and newly described type strains.</title>
        <authorList>
            <person name="Whitman W."/>
        </authorList>
    </citation>
    <scope>NUCLEOTIDE SEQUENCE [LARGE SCALE GENOMIC DNA]</scope>
    <source>
        <strain evidence="2 3">CGMCC 1.12700</strain>
    </source>
</reference>
<sequence length="141" mass="14892">MKKVKLMFALLALGFGQQAMAQTCNCTANNLYAVEYPSTGNTQTGSANYNFSLPVSAITSGNNIHLWFPKSACYPTAANPCYGPYKATIGANTINSVGGTTVNQHIQIPASYLKPGVNTIVVKGYCGNTVCNLSSTIITVQ</sequence>
<dbReference type="Proteomes" id="UP000240572">
    <property type="component" value="Unassembled WGS sequence"/>
</dbReference>
<dbReference type="AlphaFoldDB" id="A0A2P8D0K1"/>
<evidence type="ECO:0000313" key="3">
    <source>
        <dbReference type="Proteomes" id="UP000240572"/>
    </source>
</evidence>
<name>A0A2P8D0K1_9BACT</name>
<dbReference type="RefSeq" id="WP_106524017.1">
    <property type="nucleotide sequence ID" value="NZ_PYGD01000007.1"/>
</dbReference>
<comment type="caution">
    <text evidence="2">The sequence shown here is derived from an EMBL/GenBank/DDBJ whole genome shotgun (WGS) entry which is preliminary data.</text>
</comment>